<dbReference type="OrthoDB" id="5875632at2759"/>
<dbReference type="EMBL" id="JOJR01000008">
    <property type="protein sequence ID" value="RCN52292.1"/>
    <property type="molecule type" value="Genomic_DNA"/>
</dbReference>
<evidence type="ECO:0008006" key="3">
    <source>
        <dbReference type="Google" id="ProtNLM"/>
    </source>
</evidence>
<dbReference type="Proteomes" id="UP000252519">
    <property type="component" value="Unassembled WGS sequence"/>
</dbReference>
<dbReference type="AlphaFoldDB" id="A0A368H6S9"/>
<reference evidence="1 2" key="1">
    <citation type="submission" date="2014-10" db="EMBL/GenBank/DDBJ databases">
        <title>Draft genome of the hookworm Ancylostoma caninum.</title>
        <authorList>
            <person name="Mitreva M."/>
        </authorList>
    </citation>
    <scope>NUCLEOTIDE SEQUENCE [LARGE SCALE GENOMIC DNA]</scope>
    <source>
        <strain evidence="1 2">Baltimore</strain>
    </source>
</reference>
<evidence type="ECO:0000313" key="1">
    <source>
        <dbReference type="EMBL" id="RCN52292.1"/>
    </source>
</evidence>
<accession>A0A368H6S9</accession>
<comment type="caution">
    <text evidence="1">The sequence shown here is derived from an EMBL/GenBank/DDBJ whole genome shotgun (WGS) entry which is preliminary data.</text>
</comment>
<name>A0A368H6S9_ANCCA</name>
<proteinExistence type="predicted"/>
<evidence type="ECO:0000313" key="2">
    <source>
        <dbReference type="Proteomes" id="UP000252519"/>
    </source>
</evidence>
<keyword evidence="2" id="KW-1185">Reference proteome</keyword>
<gene>
    <name evidence="1" type="ORF">ANCCAN_01725</name>
</gene>
<sequence>MSERNEKVKLTSAPLKIIQNKDLRSIEFDPTFMHNANASTIIVRGNRNLDASVITKLKRNFPWYAIDLQEYGECGIPHPFKTFNDLQGCTNAYGLLFVRGTRHVRRSPSVKISVKGCLVIENTELTNVDFLDDITNFTLVEDMCNHGM</sequence>
<organism evidence="1 2">
    <name type="scientific">Ancylostoma caninum</name>
    <name type="common">Dog hookworm</name>
    <dbReference type="NCBI Taxonomy" id="29170"/>
    <lineage>
        <taxon>Eukaryota</taxon>
        <taxon>Metazoa</taxon>
        <taxon>Ecdysozoa</taxon>
        <taxon>Nematoda</taxon>
        <taxon>Chromadorea</taxon>
        <taxon>Rhabditida</taxon>
        <taxon>Rhabditina</taxon>
        <taxon>Rhabditomorpha</taxon>
        <taxon>Strongyloidea</taxon>
        <taxon>Ancylostomatidae</taxon>
        <taxon>Ancylostomatinae</taxon>
        <taxon>Ancylostoma</taxon>
    </lineage>
</organism>
<protein>
    <recommendedName>
        <fullName evidence="3">Receptor L-domain domain-containing protein</fullName>
    </recommendedName>
</protein>